<feature type="binding site" evidence="11">
    <location>
        <position position="172"/>
    </location>
    <ligand>
        <name>a divalent metal cation</name>
        <dbReference type="ChEBI" id="CHEBI:60240"/>
    </ligand>
</feature>
<dbReference type="PANTHER" id="PTHR10755:SF0">
    <property type="entry name" value="OXYGEN-DEPENDENT COPROPORPHYRINOGEN-III OXIDASE, MITOCHONDRIAL"/>
    <property type="match status" value="1"/>
</dbReference>
<dbReference type="EMBL" id="FQXE01000001">
    <property type="protein sequence ID" value="SHG91920.1"/>
    <property type="molecule type" value="Genomic_DNA"/>
</dbReference>
<gene>
    <name evidence="11" type="primary">hemF</name>
    <name evidence="13" type="ORF">SAMN04488135_101595</name>
</gene>
<feature type="binding site" evidence="11">
    <location>
        <position position="117"/>
    </location>
    <ligand>
        <name>substrate</name>
    </ligand>
</feature>
<dbReference type="PRINTS" id="PR00073">
    <property type="entry name" value="COPRGNOXDASE"/>
</dbReference>
<dbReference type="SUPFAM" id="SSF102886">
    <property type="entry name" value="Coproporphyrinogen III oxidase"/>
    <property type="match status" value="1"/>
</dbReference>
<feature type="binding site" evidence="11">
    <location>
        <position position="121"/>
    </location>
    <ligand>
        <name>a divalent metal cation</name>
        <dbReference type="ChEBI" id="CHEBI:60240"/>
    </ligand>
</feature>
<keyword evidence="11" id="KW-0479">Metal-binding</keyword>
<dbReference type="Gene3D" id="3.40.1500.10">
    <property type="entry name" value="Coproporphyrinogen III oxidase, aerobic"/>
    <property type="match status" value="1"/>
</dbReference>
<feature type="site" description="Important for dimerization" evidence="11">
    <location>
        <position position="202"/>
    </location>
</feature>
<evidence type="ECO:0000256" key="1">
    <source>
        <dbReference type="ARBA" id="ARBA00004496"/>
    </source>
</evidence>
<evidence type="ECO:0000256" key="10">
    <source>
        <dbReference type="ARBA" id="ARBA00059657"/>
    </source>
</evidence>
<organism evidence="13 14">
    <name type="scientific">Pollutimonas bauzanensis</name>
    <dbReference type="NCBI Taxonomy" id="658167"/>
    <lineage>
        <taxon>Bacteria</taxon>
        <taxon>Pseudomonadati</taxon>
        <taxon>Pseudomonadota</taxon>
        <taxon>Betaproteobacteria</taxon>
        <taxon>Burkholderiales</taxon>
        <taxon>Alcaligenaceae</taxon>
        <taxon>Pollutimonas</taxon>
    </lineage>
</organism>
<dbReference type="NCBIfam" id="NF003727">
    <property type="entry name" value="PRK05330.1"/>
    <property type="match status" value="1"/>
</dbReference>
<evidence type="ECO:0000256" key="3">
    <source>
        <dbReference type="ARBA" id="ARBA00010644"/>
    </source>
</evidence>
<feature type="region of interest" description="Important for dimerization" evidence="11">
    <location>
        <begin position="267"/>
        <end position="302"/>
    </location>
</feature>
<dbReference type="UniPathway" id="UPA00251">
    <property type="reaction ID" value="UER00322"/>
</dbReference>
<evidence type="ECO:0000256" key="11">
    <source>
        <dbReference type="HAMAP-Rule" id="MF_00333"/>
    </source>
</evidence>
<keyword evidence="8 11" id="KW-0627">Porphyrin biosynthesis</keyword>
<dbReference type="GO" id="GO:0042803">
    <property type="term" value="F:protein homodimerization activity"/>
    <property type="evidence" value="ECO:0007669"/>
    <property type="project" value="UniProtKB-UniRule"/>
</dbReference>
<name>A0A1M5NQY0_9BURK</name>
<dbReference type="PIRSF" id="PIRSF000166">
    <property type="entry name" value="Coproporphyri_ox"/>
    <property type="match status" value="1"/>
</dbReference>
<dbReference type="GO" id="GO:0005737">
    <property type="term" value="C:cytoplasm"/>
    <property type="evidence" value="ECO:0007669"/>
    <property type="project" value="UniProtKB-SubCell"/>
</dbReference>
<evidence type="ECO:0000256" key="7">
    <source>
        <dbReference type="ARBA" id="ARBA00023133"/>
    </source>
</evidence>
<comment type="pathway">
    <text evidence="2 11">Porphyrin-containing compound metabolism; protoporphyrin-IX biosynthesis; protoporphyrinogen-IX from coproporphyrinogen-III (O2 route): step 1/1.</text>
</comment>
<feature type="active site" description="Proton donor" evidence="11">
    <location>
        <position position="131"/>
    </location>
</feature>
<dbReference type="PROSITE" id="PS01021">
    <property type="entry name" value="COPROGEN_OXIDASE"/>
    <property type="match status" value="1"/>
</dbReference>
<keyword evidence="6 11" id="KW-0560">Oxidoreductase</keyword>
<keyword evidence="5 11" id="KW-0963">Cytoplasm</keyword>
<dbReference type="FunFam" id="3.40.1500.10:FF:000001">
    <property type="entry name" value="Oxygen-dependent coproporphyrinogen-III oxidase"/>
    <property type="match status" value="1"/>
</dbReference>
<comment type="subunit">
    <text evidence="4 11">Homodimer.</text>
</comment>
<dbReference type="InterPro" id="IPR001260">
    <property type="entry name" value="Coprogen_oxidase_aer"/>
</dbReference>
<proteinExistence type="inferred from homology"/>
<dbReference type="GO" id="GO:0006782">
    <property type="term" value="P:protoporphyrinogen IX biosynthetic process"/>
    <property type="evidence" value="ECO:0007669"/>
    <property type="project" value="UniProtKB-UniRule"/>
</dbReference>
<comment type="subcellular location">
    <subcellularLocation>
        <location evidence="1 11">Cytoplasm</location>
    </subcellularLocation>
</comment>
<feature type="binding site" evidence="11">
    <location>
        <position position="131"/>
    </location>
    <ligand>
        <name>a divalent metal cation</name>
        <dbReference type="ChEBI" id="CHEBI:60240"/>
    </ligand>
</feature>
<dbReference type="EC" id="1.3.3.3" evidence="11"/>
<dbReference type="HAMAP" id="MF_00333">
    <property type="entry name" value="Coprogen_oxidas"/>
    <property type="match status" value="1"/>
</dbReference>
<evidence type="ECO:0000256" key="5">
    <source>
        <dbReference type="ARBA" id="ARBA00022490"/>
    </source>
</evidence>
<evidence type="ECO:0000256" key="8">
    <source>
        <dbReference type="ARBA" id="ARBA00023244"/>
    </source>
</evidence>
<dbReference type="GO" id="GO:0004109">
    <property type="term" value="F:coproporphyrinogen oxidase activity"/>
    <property type="evidence" value="ECO:0007669"/>
    <property type="project" value="UniProtKB-UniRule"/>
</dbReference>
<evidence type="ECO:0000256" key="9">
    <source>
        <dbReference type="ARBA" id="ARBA00049102"/>
    </source>
</evidence>
<reference evidence="13 14" key="1">
    <citation type="submission" date="2016-11" db="EMBL/GenBank/DDBJ databases">
        <authorList>
            <person name="Jaros S."/>
            <person name="Januszkiewicz K."/>
            <person name="Wedrychowicz H."/>
        </authorList>
    </citation>
    <scope>NUCLEOTIDE SEQUENCE [LARGE SCALE GENOMIC DNA]</scope>
    <source>
        <strain evidence="13 14">CGMCC 1.10190</strain>
    </source>
</reference>
<dbReference type="Proteomes" id="UP000184226">
    <property type="component" value="Unassembled WGS sequence"/>
</dbReference>
<protein>
    <recommendedName>
        <fullName evidence="11">Oxygen-dependent coproporphyrinogen-III oxidase</fullName>
        <shortName evidence="11">CPO</shortName>
        <shortName evidence="11">Coprogen oxidase</shortName>
        <shortName evidence="11">Coproporphyrinogenase</shortName>
        <ecNumber evidence="11">1.3.3.3</ecNumber>
    </recommendedName>
</protein>
<feature type="binding site" evidence="11">
    <location>
        <position position="202"/>
    </location>
    <ligand>
        <name>a divalent metal cation</name>
        <dbReference type="ChEBI" id="CHEBI:60240"/>
    </ligand>
</feature>
<accession>A0A1M5NQY0</accession>
<comment type="catalytic activity">
    <reaction evidence="9 11">
        <text>coproporphyrinogen III + O2 + 2 H(+) = protoporphyrinogen IX + 2 CO2 + 2 H2O</text>
        <dbReference type="Rhea" id="RHEA:18257"/>
        <dbReference type="ChEBI" id="CHEBI:15377"/>
        <dbReference type="ChEBI" id="CHEBI:15378"/>
        <dbReference type="ChEBI" id="CHEBI:15379"/>
        <dbReference type="ChEBI" id="CHEBI:16526"/>
        <dbReference type="ChEBI" id="CHEBI:57307"/>
        <dbReference type="ChEBI" id="CHEBI:57309"/>
        <dbReference type="EC" id="1.3.3.3"/>
    </reaction>
</comment>
<dbReference type="GO" id="GO:0046872">
    <property type="term" value="F:metal ion binding"/>
    <property type="evidence" value="ECO:0007669"/>
    <property type="project" value="UniProtKB-KW"/>
</dbReference>
<feature type="region of interest" description="Disordered" evidence="12">
    <location>
        <begin position="1"/>
        <end position="25"/>
    </location>
</feature>
<evidence type="ECO:0000256" key="6">
    <source>
        <dbReference type="ARBA" id="ARBA00023002"/>
    </source>
</evidence>
<evidence type="ECO:0000256" key="4">
    <source>
        <dbReference type="ARBA" id="ARBA00011738"/>
    </source>
</evidence>
<feature type="binding site" evidence="11">
    <location>
        <begin position="133"/>
        <end position="135"/>
    </location>
    <ligand>
        <name>substrate</name>
    </ligand>
</feature>
<dbReference type="InterPro" id="IPR036406">
    <property type="entry name" value="Coprogen_oxidase_aer_sf"/>
</dbReference>
<dbReference type="Pfam" id="PF01218">
    <property type="entry name" value="Coprogen_oxidas"/>
    <property type="match status" value="1"/>
</dbReference>
<dbReference type="STRING" id="658167.SAMN04488135_101595"/>
<keyword evidence="7 11" id="KW-0350">Heme biosynthesis</keyword>
<comment type="cofactor">
    <cofactor evidence="11">
        <name>a divalent metal cation</name>
        <dbReference type="ChEBI" id="CHEBI:60240"/>
    </cofactor>
</comment>
<evidence type="ECO:0000313" key="13">
    <source>
        <dbReference type="EMBL" id="SHG91920.1"/>
    </source>
</evidence>
<keyword evidence="14" id="KW-1185">Reference proteome</keyword>
<comment type="similarity">
    <text evidence="3 11">Belongs to the aerobic coproporphyrinogen-III oxidase family.</text>
</comment>
<feature type="binding site" evidence="11">
    <location>
        <begin position="285"/>
        <end position="287"/>
    </location>
    <ligand>
        <name>substrate</name>
    </ligand>
</feature>
<evidence type="ECO:0000256" key="2">
    <source>
        <dbReference type="ARBA" id="ARBA00005168"/>
    </source>
</evidence>
<sequence length="326" mass="37090">MARHTRGGQSDITIPLPRRGPTETDMTVPISTAYDYFLDLQARIVAALEAADGTRFQSDQWTREEGGGGLSRYLEGGPLFERAGVLFSHVQGKTLPASASAHRGELAGRSWEAMGVSMVLHPRNPHVPTTHMNVRLFVAHAAQKDEDDVFWFGGGLDLTPYYPFEEDVRHFHQVCHDALEPFGADKYPAYKKWCDDYFYLKHRDETRGVGGLFFDDLNEQGFDHSFALTRSVGDSFLDAYMPIVEKRQRLPYTEKQRDFQAYRRGRYVEFNLVFDRGTLFGLQSGGRTESILLSMPPMAAWRYSWSPKEGTAEAALSDYLKPREWL</sequence>
<evidence type="ECO:0000256" key="12">
    <source>
        <dbReference type="SAM" id="MobiDB-lite"/>
    </source>
</evidence>
<evidence type="ECO:0000313" key="14">
    <source>
        <dbReference type="Proteomes" id="UP000184226"/>
    </source>
</evidence>
<comment type="function">
    <text evidence="10 11">Involved in the heme biosynthesis. Catalyzes the aerobic oxidative decarboxylation of propionate groups of rings A and B of coproporphyrinogen-III to yield the vinyl groups in protoporphyrinogen-IX.</text>
</comment>
<dbReference type="PANTHER" id="PTHR10755">
    <property type="entry name" value="COPROPORPHYRINOGEN III OXIDASE, MITOCHONDRIAL"/>
    <property type="match status" value="1"/>
</dbReference>
<dbReference type="InterPro" id="IPR018375">
    <property type="entry name" value="Coprogen_oxidase_CS"/>
</dbReference>
<dbReference type="AlphaFoldDB" id="A0A1M5NQY0"/>